<dbReference type="Proteomes" id="UP000324897">
    <property type="component" value="Unassembled WGS sequence"/>
</dbReference>
<dbReference type="Gramene" id="TVU15439">
    <property type="protein sequence ID" value="TVU15439"/>
    <property type="gene ID" value="EJB05_38960"/>
</dbReference>
<organism evidence="2 3">
    <name type="scientific">Eragrostis curvula</name>
    <name type="common">weeping love grass</name>
    <dbReference type="NCBI Taxonomy" id="38414"/>
    <lineage>
        <taxon>Eukaryota</taxon>
        <taxon>Viridiplantae</taxon>
        <taxon>Streptophyta</taxon>
        <taxon>Embryophyta</taxon>
        <taxon>Tracheophyta</taxon>
        <taxon>Spermatophyta</taxon>
        <taxon>Magnoliopsida</taxon>
        <taxon>Liliopsida</taxon>
        <taxon>Poales</taxon>
        <taxon>Poaceae</taxon>
        <taxon>PACMAD clade</taxon>
        <taxon>Chloridoideae</taxon>
        <taxon>Eragrostideae</taxon>
        <taxon>Eragrostidinae</taxon>
        <taxon>Eragrostis</taxon>
    </lineage>
</organism>
<name>A0A5J9TVP0_9POAL</name>
<proteinExistence type="predicted"/>
<evidence type="ECO:0000313" key="2">
    <source>
        <dbReference type="EMBL" id="TVU15439.1"/>
    </source>
</evidence>
<reference evidence="2 3" key="1">
    <citation type="journal article" date="2019" name="Sci. Rep.">
        <title>A high-quality genome of Eragrostis curvula grass provides insights into Poaceae evolution and supports new strategies to enhance forage quality.</title>
        <authorList>
            <person name="Carballo J."/>
            <person name="Santos B.A.C.M."/>
            <person name="Zappacosta D."/>
            <person name="Garbus I."/>
            <person name="Selva J.P."/>
            <person name="Gallo C.A."/>
            <person name="Diaz A."/>
            <person name="Albertini E."/>
            <person name="Caccamo M."/>
            <person name="Echenique V."/>
        </authorList>
    </citation>
    <scope>NUCLEOTIDE SEQUENCE [LARGE SCALE GENOMIC DNA]</scope>
    <source>
        <strain evidence="3">cv. Victoria</strain>
        <tissue evidence="2">Leaf</tissue>
    </source>
</reference>
<dbReference type="AlphaFoldDB" id="A0A5J9TVP0"/>
<dbReference type="EMBL" id="RWGY01000031">
    <property type="protein sequence ID" value="TVU15439.1"/>
    <property type="molecule type" value="Genomic_DNA"/>
</dbReference>
<protein>
    <submittedName>
        <fullName evidence="2">Uncharacterized protein</fullName>
    </submittedName>
</protein>
<keyword evidence="3" id="KW-1185">Reference proteome</keyword>
<feature type="region of interest" description="Disordered" evidence="1">
    <location>
        <begin position="159"/>
        <end position="182"/>
    </location>
</feature>
<evidence type="ECO:0000256" key="1">
    <source>
        <dbReference type="SAM" id="MobiDB-lite"/>
    </source>
</evidence>
<gene>
    <name evidence="2" type="ORF">EJB05_38960</name>
</gene>
<evidence type="ECO:0000313" key="3">
    <source>
        <dbReference type="Proteomes" id="UP000324897"/>
    </source>
</evidence>
<sequence length="182" mass="19625">MATKLLRIRSDASAASRAARLAVAAASRARMAPASRAARVVAASEAAGLAAEAASLAARSATAAASHAARLCSRCCSLSIHYVPPRHRTSAFGEPYETDDFRGMDVTEDDVVSDEALDERWCQASFNIKRDRAEMIRQVETHSVETVVQRNNVPIQQSELSEFADGIEVQETDPSPASFEPY</sequence>
<accession>A0A5J9TVP0</accession>
<comment type="caution">
    <text evidence="2">The sequence shown here is derived from an EMBL/GenBank/DDBJ whole genome shotgun (WGS) entry which is preliminary data.</text>
</comment>